<proteinExistence type="predicted"/>
<name>A0A0A0UYL8_9VIRU</name>
<sequence>MYTVEFEHDAAIVTTLDEENLFNELELIIADDNTVYLKQHDDEMDDTQIIVISYQQLLDILASVNSQEGAFYTRLIRGGYRRGKMGAA</sequence>
<reference evidence="1" key="1">
    <citation type="journal article" date="2014" name="Proc. Natl. Acad. Sci. U.S.A.">
        <title>Ribonucleotide reductases reveal novel viral diversity and predict biological and ecological features of unknown marine viruses.</title>
        <authorList>
            <person name="Sakowski E.G."/>
            <person name="Munsell E.V."/>
            <person name="Hyatt M."/>
            <person name="Kress W."/>
            <person name="Williamson S.J."/>
            <person name="Nasko D.J."/>
            <person name="Polson S.W."/>
            <person name="Wommack K.E."/>
        </authorList>
    </citation>
    <scope>NUCLEOTIDE SEQUENCE</scope>
</reference>
<dbReference type="EMBL" id="KM520335">
    <property type="protein sequence ID" value="AIW56781.1"/>
    <property type="molecule type" value="Genomic_DNA"/>
</dbReference>
<evidence type="ECO:0000313" key="1">
    <source>
        <dbReference type="EMBL" id="AIW56781.1"/>
    </source>
</evidence>
<accession>A0A0A0UYL8</accession>
<protein>
    <submittedName>
        <fullName evidence="1">Uncharacterized protein</fullName>
    </submittedName>
</protein>
<organism evidence="1">
    <name type="scientific">uncultured virus</name>
    <dbReference type="NCBI Taxonomy" id="340016"/>
    <lineage>
        <taxon>Viruses</taxon>
        <taxon>environmental samples</taxon>
    </lineage>
</organism>